<evidence type="ECO:0000313" key="5">
    <source>
        <dbReference type="EMBL" id="QEE28914.1"/>
    </source>
</evidence>
<dbReference type="GO" id="GO:0003700">
    <property type="term" value="F:DNA-binding transcription factor activity"/>
    <property type="evidence" value="ECO:0007669"/>
    <property type="project" value="InterPro"/>
</dbReference>
<feature type="domain" description="HTH araC/xylS-type" evidence="4">
    <location>
        <begin position="304"/>
        <end position="402"/>
    </location>
</feature>
<proteinExistence type="predicted"/>
<dbReference type="SUPFAM" id="SSF46689">
    <property type="entry name" value="Homeodomain-like"/>
    <property type="match status" value="1"/>
</dbReference>
<dbReference type="InterPro" id="IPR018060">
    <property type="entry name" value="HTH_AraC"/>
</dbReference>
<dbReference type="Pfam" id="PF22177">
    <property type="entry name" value="PBP1_XylR"/>
    <property type="match status" value="1"/>
</dbReference>
<dbReference type="PANTHER" id="PTHR30146">
    <property type="entry name" value="LACI-RELATED TRANSCRIPTIONAL REPRESSOR"/>
    <property type="match status" value="1"/>
</dbReference>
<keyword evidence="6" id="KW-1185">Reference proteome</keyword>
<keyword evidence="3" id="KW-0804">Transcription</keyword>
<accession>A0A5B9EB47</accession>
<dbReference type="CDD" id="cd01543">
    <property type="entry name" value="PBP1_XylR"/>
    <property type="match status" value="1"/>
</dbReference>
<dbReference type="InterPro" id="IPR046335">
    <property type="entry name" value="LacI/GalR-like_sensor"/>
</dbReference>
<dbReference type="Gene3D" id="1.10.10.60">
    <property type="entry name" value="Homeodomain-like"/>
    <property type="match status" value="1"/>
</dbReference>
<evidence type="ECO:0000256" key="2">
    <source>
        <dbReference type="ARBA" id="ARBA00023125"/>
    </source>
</evidence>
<dbReference type="AlphaFoldDB" id="A0A5B9EB47"/>
<dbReference type="OrthoDB" id="9795616at2"/>
<sequence length="405" mass="45118">MDGVSFSFVVLDSCLLMPRQTRKIALIYDARSPYDLKVMAGVAAYLQEGHRYSVFIEENALKDQRLPDLRTWEGDGIIGNFDDPGIARRVTQARLPVVGFGGGYGWYTEGSIPYFYTNNKAIATLAADHLLERGFKHFAYCGYAKSPINGWSQERQEAFVNHLRRRAASCDVFDRYPRSNHNWATLQRSLGEWLRTLPKPLGVMAANDNRGRQVLEACRAYDIAVPDEVAVVGVDNDELLCRLSSPPLSSVEQGARGLGYAAAALLDQMIEGRHSRKRHYVSDPTSIVTRQSTDVLAIDDPKVAQAMAFIRDHSSDGIKVPHVVNAVAISRSGLETRFASALGYSIHTAIRHTQLERVRRLVSETEMPLKQIASETGFRSVQHMTTLFVAAFGQTPGKYRRISAI</sequence>
<dbReference type="InterPro" id="IPR054031">
    <property type="entry name" value="XylR_PBP1"/>
</dbReference>
<evidence type="ECO:0000256" key="3">
    <source>
        <dbReference type="ARBA" id="ARBA00023163"/>
    </source>
</evidence>
<organism evidence="5 6">
    <name type="scientific">Terriglobus albidus</name>
    <dbReference type="NCBI Taxonomy" id="1592106"/>
    <lineage>
        <taxon>Bacteria</taxon>
        <taxon>Pseudomonadati</taxon>
        <taxon>Acidobacteriota</taxon>
        <taxon>Terriglobia</taxon>
        <taxon>Terriglobales</taxon>
        <taxon>Acidobacteriaceae</taxon>
        <taxon>Terriglobus</taxon>
    </lineage>
</organism>
<dbReference type="Pfam" id="PF13377">
    <property type="entry name" value="Peripla_BP_3"/>
    <property type="match status" value="1"/>
</dbReference>
<dbReference type="EMBL" id="CP042806">
    <property type="protein sequence ID" value="QEE28914.1"/>
    <property type="molecule type" value="Genomic_DNA"/>
</dbReference>
<dbReference type="Gene3D" id="3.40.50.2300">
    <property type="match status" value="2"/>
</dbReference>
<protein>
    <submittedName>
        <fullName evidence="5">DNA-binding transcriptional regulator</fullName>
    </submittedName>
</protein>
<dbReference type="Proteomes" id="UP000321820">
    <property type="component" value="Chromosome"/>
</dbReference>
<name>A0A5B9EB47_9BACT</name>
<evidence type="ECO:0000256" key="1">
    <source>
        <dbReference type="ARBA" id="ARBA00023015"/>
    </source>
</evidence>
<dbReference type="SUPFAM" id="SSF53822">
    <property type="entry name" value="Periplasmic binding protein-like I"/>
    <property type="match status" value="1"/>
</dbReference>
<evidence type="ECO:0000313" key="6">
    <source>
        <dbReference type="Proteomes" id="UP000321820"/>
    </source>
</evidence>
<dbReference type="InterPro" id="IPR009057">
    <property type="entry name" value="Homeodomain-like_sf"/>
</dbReference>
<dbReference type="InterPro" id="IPR028082">
    <property type="entry name" value="Peripla_BP_I"/>
</dbReference>
<reference evidence="5 6" key="1">
    <citation type="submission" date="2019-08" db="EMBL/GenBank/DDBJ databases">
        <title>Complete genome sequence of Terriglobus albidus strain ORNL.</title>
        <authorList>
            <person name="Podar M."/>
        </authorList>
    </citation>
    <scope>NUCLEOTIDE SEQUENCE [LARGE SCALE GENOMIC DNA]</scope>
    <source>
        <strain evidence="5 6">ORNL</strain>
    </source>
</reference>
<dbReference type="Pfam" id="PF12833">
    <property type="entry name" value="HTH_18"/>
    <property type="match status" value="1"/>
</dbReference>
<keyword evidence="1" id="KW-0805">Transcription regulation</keyword>
<evidence type="ECO:0000259" key="4">
    <source>
        <dbReference type="PROSITE" id="PS01124"/>
    </source>
</evidence>
<dbReference type="GO" id="GO:0000976">
    <property type="term" value="F:transcription cis-regulatory region binding"/>
    <property type="evidence" value="ECO:0007669"/>
    <property type="project" value="TreeGrafter"/>
</dbReference>
<dbReference type="PROSITE" id="PS01124">
    <property type="entry name" value="HTH_ARAC_FAMILY_2"/>
    <property type="match status" value="1"/>
</dbReference>
<dbReference type="KEGG" id="talb:FTW19_13450"/>
<keyword evidence="2 5" id="KW-0238">DNA-binding</keyword>
<dbReference type="SMART" id="SM00342">
    <property type="entry name" value="HTH_ARAC"/>
    <property type="match status" value="1"/>
</dbReference>
<dbReference type="PANTHER" id="PTHR30146:SF24">
    <property type="entry name" value="XYLOSE OPERON REGULATORY PROTEIN"/>
    <property type="match status" value="1"/>
</dbReference>
<gene>
    <name evidence="5" type="ORF">FTW19_13450</name>
</gene>